<gene>
    <name evidence="2" type="ORF">D3880_16160</name>
</gene>
<dbReference type="PANTHER" id="PTHR11614">
    <property type="entry name" value="PHOSPHOLIPASE-RELATED"/>
    <property type="match status" value="1"/>
</dbReference>
<dbReference type="EMBL" id="CP032419">
    <property type="protein sequence ID" value="AYC33794.1"/>
    <property type="molecule type" value="Genomic_DNA"/>
</dbReference>
<dbReference type="InterPro" id="IPR051044">
    <property type="entry name" value="MAG_DAG_Lipase"/>
</dbReference>
<dbReference type="InterPro" id="IPR022742">
    <property type="entry name" value="Hydrolase_4"/>
</dbReference>
<dbReference type="InterPro" id="IPR029058">
    <property type="entry name" value="AB_hydrolase_fold"/>
</dbReference>
<dbReference type="AlphaFoldDB" id="A0A385Z4W5"/>
<dbReference type="RefSeq" id="WP_119894449.1">
    <property type="nucleotide sequence ID" value="NZ_CP032419.1"/>
</dbReference>
<reference evidence="3" key="1">
    <citation type="submission" date="2018-09" db="EMBL/GenBank/DDBJ databases">
        <authorList>
            <person name="Zhu H."/>
        </authorList>
    </citation>
    <scope>NUCLEOTIDE SEQUENCE [LARGE SCALE GENOMIC DNA]</scope>
    <source>
        <strain evidence="3">K2W31S-8</strain>
    </source>
</reference>
<dbReference type="OrthoDB" id="9806902at2"/>
<keyword evidence="3" id="KW-1185">Reference proteome</keyword>
<dbReference type="Gene3D" id="3.40.50.1820">
    <property type="entry name" value="alpha/beta hydrolase"/>
    <property type="match status" value="1"/>
</dbReference>
<organism evidence="2 3">
    <name type="scientific">Pseudomonas cavernae</name>
    <dbReference type="NCBI Taxonomy" id="2320867"/>
    <lineage>
        <taxon>Bacteria</taxon>
        <taxon>Pseudomonadati</taxon>
        <taxon>Pseudomonadota</taxon>
        <taxon>Gammaproteobacteria</taxon>
        <taxon>Pseudomonadales</taxon>
        <taxon>Pseudomonadaceae</taxon>
        <taxon>Pseudomonas</taxon>
    </lineage>
</organism>
<name>A0A385Z4W5_9PSED</name>
<dbReference type="InterPro" id="IPR017208">
    <property type="entry name" value="UCP037442_abhydr"/>
</dbReference>
<protein>
    <submittedName>
        <fullName evidence="2">Lysophospholipase</fullName>
    </submittedName>
</protein>
<evidence type="ECO:0000313" key="3">
    <source>
        <dbReference type="Proteomes" id="UP000265560"/>
    </source>
</evidence>
<dbReference type="KEGG" id="pcav:D3880_16160"/>
<dbReference type="SUPFAM" id="SSF53474">
    <property type="entry name" value="alpha/beta-Hydrolases"/>
    <property type="match status" value="1"/>
</dbReference>
<dbReference type="Proteomes" id="UP000265560">
    <property type="component" value="Chromosome"/>
</dbReference>
<evidence type="ECO:0000259" key="1">
    <source>
        <dbReference type="Pfam" id="PF12146"/>
    </source>
</evidence>
<sequence>MRHDDFWLTASDAAPLFVNRWLGEQPPKAVLMLAHGMAEHSGRYARLGAALVQAGYALYAPDQRGHGKTAQRGVLGLYAENGGWQRVVNDLANLNQHIRHHHPNTPVILLGHSMGSYIGQAYLLQHSAEVQAAILSGSNYQPLALYRAAAAIARFERWRQGPTGRSALLEFLSFGSFNKAFKPNRTPFDWLSRDPAEVDKYVSDPLCGFRCTNQLWLDLLEGLQQITPVANLGKIAHDLPLLVLGGARDPVSAGQRLEDLANALRRAGLQRVELKLYPEARHELFNESNRDEVSAFIIAWLDTALAPQAHVPNLQSA</sequence>
<proteinExistence type="predicted"/>
<evidence type="ECO:0000313" key="2">
    <source>
        <dbReference type="EMBL" id="AYC33794.1"/>
    </source>
</evidence>
<accession>A0A385Z4W5</accession>
<dbReference type="Pfam" id="PF12146">
    <property type="entry name" value="Hydrolase_4"/>
    <property type="match status" value="1"/>
</dbReference>
<feature type="domain" description="Serine aminopeptidase S33" evidence="1">
    <location>
        <begin position="25"/>
        <end position="288"/>
    </location>
</feature>
<dbReference type="PIRSF" id="PIRSF037442">
    <property type="entry name" value="UCP037442_abhydr"/>
    <property type="match status" value="1"/>
</dbReference>